<evidence type="ECO:0000256" key="3">
    <source>
        <dbReference type="SAM" id="MobiDB-lite"/>
    </source>
</evidence>
<dbReference type="OrthoDB" id="9771846at2"/>
<dbReference type="PANTHER" id="PTHR34136:SF1">
    <property type="entry name" value="UDP-N-ACETYL-D-MANNOSAMINURONIC ACID TRANSFERASE"/>
    <property type="match status" value="1"/>
</dbReference>
<evidence type="ECO:0000256" key="1">
    <source>
        <dbReference type="ARBA" id="ARBA00022676"/>
    </source>
</evidence>
<evidence type="ECO:0000313" key="4">
    <source>
        <dbReference type="EMBL" id="EHN12410.1"/>
    </source>
</evidence>
<dbReference type="InterPro" id="IPR032466">
    <property type="entry name" value="Metal_Hydrolase"/>
</dbReference>
<keyword evidence="1 4" id="KW-0328">Glycosyltransferase</keyword>
<evidence type="ECO:0000313" key="5">
    <source>
        <dbReference type="Proteomes" id="UP000005143"/>
    </source>
</evidence>
<dbReference type="RefSeq" id="WP_007570942.1">
    <property type="nucleotide sequence ID" value="NZ_AGUD01000027.1"/>
</dbReference>
<reference evidence="4 5" key="1">
    <citation type="journal article" date="2013" name="Biodegradation">
        <title>Quantitative proteomic analysis of ibuprofen-degrading Patulibacter sp. strain I11.</title>
        <authorList>
            <person name="Almeida B."/>
            <person name="Kjeldal H."/>
            <person name="Lolas I."/>
            <person name="Knudsen A.D."/>
            <person name="Carvalho G."/>
            <person name="Nielsen K.L."/>
            <person name="Barreto Crespo M.T."/>
            <person name="Stensballe A."/>
            <person name="Nielsen J.L."/>
        </authorList>
    </citation>
    <scope>NUCLEOTIDE SEQUENCE [LARGE SCALE GENOMIC DNA]</scope>
    <source>
        <strain evidence="4 5">I11</strain>
    </source>
</reference>
<dbReference type="GO" id="GO:0047244">
    <property type="term" value="F:N-acetylglucosaminyldiphosphoundecaprenol N-acetyl-beta-D-mannosaminyltransferase activity"/>
    <property type="evidence" value="ECO:0007669"/>
    <property type="project" value="UniProtKB-EC"/>
</dbReference>
<dbReference type="AlphaFoldDB" id="H0E1N6"/>
<organism evidence="4 5">
    <name type="scientific">Patulibacter medicamentivorans</name>
    <dbReference type="NCBI Taxonomy" id="1097667"/>
    <lineage>
        <taxon>Bacteria</taxon>
        <taxon>Bacillati</taxon>
        <taxon>Actinomycetota</taxon>
        <taxon>Thermoleophilia</taxon>
        <taxon>Solirubrobacterales</taxon>
        <taxon>Patulibacteraceae</taxon>
        <taxon>Patulibacter</taxon>
    </lineage>
</organism>
<feature type="region of interest" description="Disordered" evidence="3">
    <location>
        <begin position="265"/>
        <end position="285"/>
    </location>
</feature>
<dbReference type="PATRIC" id="fig|1097667.3.peg.695"/>
<comment type="caution">
    <text evidence="4">The sequence shown here is derived from an EMBL/GenBank/DDBJ whole genome shotgun (WGS) entry which is preliminary data.</text>
</comment>
<keyword evidence="5" id="KW-1185">Reference proteome</keyword>
<dbReference type="EMBL" id="AGUD01000027">
    <property type="protein sequence ID" value="EHN12410.1"/>
    <property type="molecule type" value="Genomic_DNA"/>
</dbReference>
<sequence>MATTTASTAPPAGTVRIFDIAIELDTPSALLDRITSWVAERAHADPSTPARRVMYANAHVLNQSYAVPELRETLRAADLVYCDGYGVRLAARLMQLDSPHRMTGADWIWDLAELCEQRGLSLYLLGSEPDIARQAADRLRSRHPDLRIAGTHHGYFDPDSPHGERVLEDIEQSRPDIVLVGMGSPKQELWVEHVAQRVSTSVLWTVGALFDYVSGLVPRAPSWMADNGWEWVFRLAVEPRRMWKRYLLGNPAFLVRIADETHRLHQAPAAPPPPAAAGAPAAPVG</sequence>
<evidence type="ECO:0000256" key="2">
    <source>
        <dbReference type="ARBA" id="ARBA00022679"/>
    </source>
</evidence>
<keyword evidence="2 4" id="KW-0808">Transferase</keyword>
<dbReference type="InterPro" id="IPR004629">
    <property type="entry name" value="WecG_TagA_CpsF"/>
</dbReference>
<accession>H0E1N6</accession>
<dbReference type="Pfam" id="PF03808">
    <property type="entry name" value="Glyco_tran_WecG"/>
    <property type="match status" value="1"/>
</dbReference>
<gene>
    <name evidence="4" type="ORF">PAI11_06980</name>
</gene>
<proteinExistence type="predicted"/>
<dbReference type="PANTHER" id="PTHR34136">
    <property type="match status" value="1"/>
</dbReference>
<protein>
    <submittedName>
        <fullName evidence="4">N-acetylmannosaminyltransferase</fullName>
        <ecNumber evidence="4">2.4.1.187</ecNumber>
    </submittedName>
</protein>
<dbReference type="CDD" id="cd06533">
    <property type="entry name" value="Glyco_transf_WecG_TagA"/>
    <property type="match status" value="1"/>
</dbReference>
<feature type="compositionally biased region" description="Low complexity" evidence="3">
    <location>
        <begin position="276"/>
        <end position="285"/>
    </location>
</feature>
<dbReference type="Proteomes" id="UP000005143">
    <property type="component" value="Unassembled WGS sequence"/>
</dbReference>
<name>H0E1N6_9ACTN</name>
<dbReference type="NCBIfam" id="TIGR00696">
    <property type="entry name" value="wecG_tagA_cpsF"/>
    <property type="match status" value="1"/>
</dbReference>
<dbReference type="EC" id="2.4.1.187" evidence="4"/>
<dbReference type="SUPFAM" id="SSF51556">
    <property type="entry name" value="Metallo-dependent hydrolases"/>
    <property type="match status" value="1"/>
</dbReference>